<name>A0AAV6JKD0_9ERIC</name>
<dbReference type="EMBL" id="JACTNZ010000007">
    <property type="protein sequence ID" value="KAG5540129.1"/>
    <property type="molecule type" value="Genomic_DNA"/>
</dbReference>
<gene>
    <name evidence="1" type="ORF">RHGRI_020384</name>
</gene>
<reference evidence="1" key="1">
    <citation type="submission" date="2020-08" db="EMBL/GenBank/DDBJ databases">
        <title>Plant Genome Project.</title>
        <authorList>
            <person name="Zhang R.-G."/>
        </authorList>
    </citation>
    <scope>NUCLEOTIDE SEQUENCE</scope>
    <source>
        <strain evidence="1">WSP0</strain>
        <tissue evidence="1">Leaf</tissue>
    </source>
</reference>
<sequence>MWLSCYGVPLNLWNADTFHNIGKNWGKVITLDDATSKGSSFSMGKVKSFITNVFEAINQVFTLDFNGYSYPVRVIEEQAVVSLTF</sequence>
<protein>
    <recommendedName>
        <fullName evidence="3">DUF4283 domain-containing protein</fullName>
    </recommendedName>
</protein>
<dbReference type="AlphaFoldDB" id="A0AAV6JKD0"/>
<organism evidence="1 2">
    <name type="scientific">Rhododendron griersonianum</name>
    <dbReference type="NCBI Taxonomy" id="479676"/>
    <lineage>
        <taxon>Eukaryota</taxon>
        <taxon>Viridiplantae</taxon>
        <taxon>Streptophyta</taxon>
        <taxon>Embryophyta</taxon>
        <taxon>Tracheophyta</taxon>
        <taxon>Spermatophyta</taxon>
        <taxon>Magnoliopsida</taxon>
        <taxon>eudicotyledons</taxon>
        <taxon>Gunneridae</taxon>
        <taxon>Pentapetalae</taxon>
        <taxon>asterids</taxon>
        <taxon>Ericales</taxon>
        <taxon>Ericaceae</taxon>
        <taxon>Ericoideae</taxon>
        <taxon>Rhodoreae</taxon>
        <taxon>Rhododendron</taxon>
    </lineage>
</organism>
<comment type="caution">
    <text evidence="1">The sequence shown here is derived from an EMBL/GenBank/DDBJ whole genome shotgun (WGS) entry which is preliminary data.</text>
</comment>
<keyword evidence="2" id="KW-1185">Reference proteome</keyword>
<dbReference type="Proteomes" id="UP000823749">
    <property type="component" value="Chromosome 7"/>
</dbReference>
<proteinExistence type="predicted"/>
<evidence type="ECO:0000313" key="1">
    <source>
        <dbReference type="EMBL" id="KAG5540129.1"/>
    </source>
</evidence>
<accession>A0AAV6JKD0</accession>
<evidence type="ECO:0000313" key="2">
    <source>
        <dbReference type="Proteomes" id="UP000823749"/>
    </source>
</evidence>
<evidence type="ECO:0008006" key="3">
    <source>
        <dbReference type="Google" id="ProtNLM"/>
    </source>
</evidence>